<dbReference type="Gene3D" id="3.40.630.30">
    <property type="match status" value="1"/>
</dbReference>
<dbReference type="CDD" id="cd04301">
    <property type="entry name" value="NAT_SF"/>
    <property type="match status" value="1"/>
</dbReference>
<dbReference type="Pfam" id="PF00583">
    <property type="entry name" value="Acetyltransf_1"/>
    <property type="match status" value="1"/>
</dbReference>
<protein>
    <submittedName>
        <fullName evidence="4">GNAT family N-acetyltransferase</fullName>
        <ecNumber evidence="4">2.3.-.-</ecNumber>
    </submittedName>
</protein>
<dbReference type="InterPro" id="IPR050680">
    <property type="entry name" value="YpeA/RimI_acetyltransf"/>
</dbReference>
<keyword evidence="2 4" id="KW-0012">Acyltransferase</keyword>
<evidence type="ECO:0000259" key="3">
    <source>
        <dbReference type="PROSITE" id="PS51186"/>
    </source>
</evidence>
<reference evidence="5" key="1">
    <citation type="journal article" date="2019" name="Int. J. Syst. Evol. Microbiol.">
        <title>The Global Catalogue of Microorganisms (GCM) 10K type strain sequencing project: providing services to taxonomists for standard genome sequencing and annotation.</title>
        <authorList>
            <consortium name="The Broad Institute Genomics Platform"/>
            <consortium name="The Broad Institute Genome Sequencing Center for Infectious Disease"/>
            <person name="Wu L."/>
            <person name="Ma J."/>
        </authorList>
    </citation>
    <scope>NUCLEOTIDE SEQUENCE [LARGE SCALE GENOMIC DNA]</scope>
    <source>
        <strain evidence="5">CCUG 61889</strain>
    </source>
</reference>
<dbReference type="EMBL" id="JBHRZT010000052">
    <property type="protein sequence ID" value="MFC3884453.1"/>
    <property type="molecule type" value="Genomic_DNA"/>
</dbReference>
<evidence type="ECO:0000256" key="1">
    <source>
        <dbReference type="ARBA" id="ARBA00022679"/>
    </source>
</evidence>
<keyword evidence="1 4" id="KW-0808">Transferase</keyword>
<gene>
    <name evidence="4" type="ORF">ACFOU2_13435</name>
</gene>
<dbReference type="PANTHER" id="PTHR43420">
    <property type="entry name" value="ACETYLTRANSFERASE"/>
    <property type="match status" value="1"/>
</dbReference>
<dbReference type="EC" id="2.3.-.-" evidence="4"/>
<evidence type="ECO:0000256" key="2">
    <source>
        <dbReference type="ARBA" id="ARBA00023315"/>
    </source>
</evidence>
<dbReference type="PROSITE" id="PS51186">
    <property type="entry name" value="GNAT"/>
    <property type="match status" value="1"/>
</dbReference>
<proteinExistence type="predicted"/>
<feature type="domain" description="N-acetyltransferase" evidence="3">
    <location>
        <begin position="18"/>
        <end position="161"/>
    </location>
</feature>
<organism evidence="4 5">
    <name type="scientific">Bacillus songklensis</name>
    <dbReference type="NCBI Taxonomy" id="1069116"/>
    <lineage>
        <taxon>Bacteria</taxon>
        <taxon>Bacillati</taxon>
        <taxon>Bacillota</taxon>
        <taxon>Bacilli</taxon>
        <taxon>Bacillales</taxon>
        <taxon>Bacillaceae</taxon>
        <taxon>Bacillus</taxon>
    </lineage>
</organism>
<dbReference type="SUPFAM" id="SSF55729">
    <property type="entry name" value="Acyl-CoA N-acyltransferases (Nat)"/>
    <property type="match status" value="1"/>
</dbReference>
<dbReference type="InterPro" id="IPR000182">
    <property type="entry name" value="GNAT_dom"/>
</dbReference>
<evidence type="ECO:0000313" key="4">
    <source>
        <dbReference type="EMBL" id="MFC3884453.1"/>
    </source>
</evidence>
<dbReference type="GO" id="GO:0016746">
    <property type="term" value="F:acyltransferase activity"/>
    <property type="evidence" value="ECO:0007669"/>
    <property type="project" value="UniProtKB-KW"/>
</dbReference>
<dbReference type="Proteomes" id="UP001595752">
    <property type="component" value="Unassembled WGS sequence"/>
</dbReference>
<sequence>MGVLYRKANIYDYNGILFVLREADQLHTEAVPDMFPADQVSMPPYTFQSYVSSPSNVVIVAELNGYIIGYSFAQLYYTSSPSGGEERCSAFIDFFGVKKEYHGLGIALGLFEQTKKWAQKKKADFLQLNVWHFNKRAIRFYEKQGMEPVSVLMHLPLKRGG</sequence>
<name>A0ABV8B2P2_9BACI</name>
<comment type="caution">
    <text evidence="4">The sequence shown here is derived from an EMBL/GenBank/DDBJ whole genome shotgun (WGS) entry which is preliminary data.</text>
</comment>
<dbReference type="InterPro" id="IPR016181">
    <property type="entry name" value="Acyl_CoA_acyltransferase"/>
</dbReference>
<accession>A0ABV8B2P2</accession>
<evidence type="ECO:0000313" key="5">
    <source>
        <dbReference type="Proteomes" id="UP001595752"/>
    </source>
</evidence>
<keyword evidence="5" id="KW-1185">Reference proteome</keyword>